<accession>T1BYT8</accession>
<gene>
    <name evidence="2" type="ORF">B1B_00718</name>
</gene>
<dbReference type="InterPro" id="IPR058240">
    <property type="entry name" value="rSAM_sf"/>
</dbReference>
<dbReference type="AlphaFoldDB" id="T1BYT8"/>
<organism evidence="2">
    <name type="scientific">mine drainage metagenome</name>
    <dbReference type="NCBI Taxonomy" id="410659"/>
    <lineage>
        <taxon>unclassified sequences</taxon>
        <taxon>metagenomes</taxon>
        <taxon>ecological metagenomes</taxon>
    </lineage>
</organism>
<reference evidence="2" key="2">
    <citation type="journal article" date="2014" name="ISME J.">
        <title>Microbial stratification in low pH oxic and suboxic macroscopic growths along an acid mine drainage.</title>
        <authorList>
            <person name="Mendez-Garcia C."/>
            <person name="Mesa V."/>
            <person name="Sprenger R.R."/>
            <person name="Richter M."/>
            <person name="Diez M.S."/>
            <person name="Solano J."/>
            <person name="Bargiela R."/>
            <person name="Golyshina O.V."/>
            <person name="Manteca A."/>
            <person name="Ramos J.L."/>
            <person name="Gallego J.R."/>
            <person name="Llorente I."/>
            <person name="Martins Dos Santos V.A."/>
            <person name="Jensen O.N."/>
            <person name="Pelaez A.I."/>
            <person name="Sanchez J."/>
            <person name="Ferrer M."/>
        </authorList>
    </citation>
    <scope>NUCLEOTIDE SEQUENCE</scope>
</reference>
<feature type="non-terminal residue" evidence="2">
    <location>
        <position position="1"/>
    </location>
</feature>
<sequence>SFFQNIVTTHTWDERVQTAKLVRKWGMELCCGGIIGLGETDEQRVEFIADVG</sequence>
<keyword evidence="1" id="KW-0411">Iron-sulfur</keyword>
<dbReference type="PANTHER" id="PTHR22976">
    <property type="entry name" value="BIOTIN SYNTHASE"/>
    <property type="match status" value="1"/>
</dbReference>
<keyword evidence="1" id="KW-0004">4Fe-4S</keyword>
<keyword evidence="1" id="KW-0408">Iron</keyword>
<evidence type="ECO:0000256" key="1">
    <source>
        <dbReference type="ARBA" id="ARBA00022485"/>
    </source>
</evidence>
<comment type="caution">
    <text evidence="2">The sequence shown here is derived from an EMBL/GenBank/DDBJ whole genome shotgun (WGS) entry which is preliminary data.</text>
</comment>
<dbReference type="InterPro" id="IPR002684">
    <property type="entry name" value="Biotin_synth/BioAB"/>
</dbReference>
<dbReference type="EMBL" id="AUZY01000528">
    <property type="protein sequence ID" value="EQD78446.1"/>
    <property type="molecule type" value="Genomic_DNA"/>
</dbReference>
<dbReference type="GO" id="GO:0051539">
    <property type="term" value="F:4 iron, 4 sulfur cluster binding"/>
    <property type="evidence" value="ECO:0007669"/>
    <property type="project" value="UniProtKB-KW"/>
</dbReference>
<dbReference type="GO" id="GO:0051537">
    <property type="term" value="F:2 iron, 2 sulfur cluster binding"/>
    <property type="evidence" value="ECO:0007669"/>
    <property type="project" value="TreeGrafter"/>
</dbReference>
<reference evidence="2" key="1">
    <citation type="submission" date="2013-08" db="EMBL/GenBank/DDBJ databases">
        <authorList>
            <person name="Mendez C."/>
            <person name="Richter M."/>
            <person name="Ferrer M."/>
            <person name="Sanchez J."/>
        </authorList>
    </citation>
    <scope>NUCLEOTIDE SEQUENCE</scope>
</reference>
<proteinExistence type="predicted"/>
<dbReference type="Gene3D" id="3.20.20.70">
    <property type="entry name" value="Aldolase class I"/>
    <property type="match status" value="1"/>
</dbReference>
<dbReference type="GO" id="GO:0004076">
    <property type="term" value="F:biotin synthase activity"/>
    <property type="evidence" value="ECO:0007669"/>
    <property type="project" value="InterPro"/>
</dbReference>
<dbReference type="GO" id="GO:0009102">
    <property type="term" value="P:biotin biosynthetic process"/>
    <property type="evidence" value="ECO:0007669"/>
    <property type="project" value="InterPro"/>
</dbReference>
<name>T1BYT8_9ZZZZ</name>
<dbReference type="SUPFAM" id="SSF102114">
    <property type="entry name" value="Radical SAM enzymes"/>
    <property type="match status" value="1"/>
</dbReference>
<keyword evidence="1" id="KW-0479">Metal-binding</keyword>
<protein>
    <submittedName>
        <fullName evidence="2">Biotin synthase</fullName>
    </submittedName>
</protein>
<dbReference type="PANTHER" id="PTHR22976:SF2">
    <property type="entry name" value="BIOTIN SYNTHASE, MITOCHONDRIAL"/>
    <property type="match status" value="1"/>
</dbReference>
<dbReference type="InterPro" id="IPR013785">
    <property type="entry name" value="Aldolase_TIM"/>
</dbReference>
<evidence type="ECO:0000313" key="2">
    <source>
        <dbReference type="EMBL" id="EQD78446.1"/>
    </source>
</evidence>